<organism evidence="2 3">
    <name type="scientific">Zopfia rhizophila CBS 207.26</name>
    <dbReference type="NCBI Taxonomy" id="1314779"/>
    <lineage>
        <taxon>Eukaryota</taxon>
        <taxon>Fungi</taxon>
        <taxon>Dikarya</taxon>
        <taxon>Ascomycota</taxon>
        <taxon>Pezizomycotina</taxon>
        <taxon>Dothideomycetes</taxon>
        <taxon>Dothideomycetes incertae sedis</taxon>
        <taxon>Zopfiaceae</taxon>
        <taxon>Zopfia</taxon>
    </lineage>
</organism>
<dbReference type="EMBL" id="ML994611">
    <property type="protein sequence ID" value="KAF2194421.1"/>
    <property type="molecule type" value="Genomic_DNA"/>
</dbReference>
<sequence>MSYQLEASISASPNITSFVVVLMLKGWRGWSGLSAILSLVVTHFVVFAGIMLVYLVKSSSSLGNIW</sequence>
<keyword evidence="3" id="KW-1185">Reference proteome</keyword>
<name>A0A6A6ESY5_9PEZI</name>
<gene>
    <name evidence="2" type="ORF">K469DRAFT_705867</name>
</gene>
<dbReference type="AlphaFoldDB" id="A0A6A6ESY5"/>
<evidence type="ECO:0000256" key="1">
    <source>
        <dbReference type="SAM" id="Phobius"/>
    </source>
</evidence>
<keyword evidence="1" id="KW-0472">Membrane</keyword>
<accession>A0A6A6ESY5</accession>
<protein>
    <submittedName>
        <fullName evidence="2">Uncharacterized protein</fullName>
    </submittedName>
</protein>
<feature type="transmembrane region" description="Helical" evidence="1">
    <location>
        <begin position="33"/>
        <end position="56"/>
    </location>
</feature>
<keyword evidence="1" id="KW-1133">Transmembrane helix</keyword>
<dbReference type="Proteomes" id="UP000800200">
    <property type="component" value="Unassembled WGS sequence"/>
</dbReference>
<proteinExistence type="predicted"/>
<reference evidence="2" key="1">
    <citation type="journal article" date="2020" name="Stud. Mycol.">
        <title>101 Dothideomycetes genomes: a test case for predicting lifestyles and emergence of pathogens.</title>
        <authorList>
            <person name="Haridas S."/>
            <person name="Albert R."/>
            <person name="Binder M."/>
            <person name="Bloem J."/>
            <person name="Labutti K."/>
            <person name="Salamov A."/>
            <person name="Andreopoulos B."/>
            <person name="Baker S."/>
            <person name="Barry K."/>
            <person name="Bills G."/>
            <person name="Bluhm B."/>
            <person name="Cannon C."/>
            <person name="Castanera R."/>
            <person name="Culley D."/>
            <person name="Daum C."/>
            <person name="Ezra D."/>
            <person name="Gonzalez J."/>
            <person name="Henrissat B."/>
            <person name="Kuo A."/>
            <person name="Liang C."/>
            <person name="Lipzen A."/>
            <person name="Lutzoni F."/>
            <person name="Magnuson J."/>
            <person name="Mondo S."/>
            <person name="Nolan M."/>
            <person name="Ohm R."/>
            <person name="Pangilinan J."/>
            <person name="Park H.-J."/>
            <person name="Ramirez L."/>
            <person name="Alfaro M."/>
            <person name="Sun H."/>
            <person name="Tritt A."/>
            <person name="Yoshinaga Y."/>
            <person name="Zwiers L.-H."/>
            <person name="Turgeon B."/>
            <person name="Goodwin S."/>
            <person name="Spatafora J."/>
            <person name="Crous P."/>
            <person name="Grigoriev I."/>
        </authorList>
    </citation>
    <scope>NUCLEOTIDE SEQUENCE</scope>
    <source>
        <strain evidence="2">CBS 207.26</strain>
    </source>
</reference>
<evidence type="ECO:0000313" key="3">
    <source>
        <dbReference type="Proteomes" id="UP000800200"/>
    </source>
</evidence>
<evidence type="ECO:0000313" key="2">
    <source>
        <dbReference type="EMBL" id="KAF2194421.1"/>
    </source>
</evidence>
<keyword evidence="1" id="KW-0812">Transmembrane</keyword>